<dbReference type="Proteomes" id="UP000275408">
    <property type="component" value="Unassembled WGS sequence"/>
</dbReference>
<keyword evidence="2" id="KW-1185">Reference proteome</keyword>
<reference evidence="1 2" key="1">
    <citation type="journal article" date="2018" name="Sci. Rep.">
        <title>Comparative analysis of the Pocillopora damicornis genome highlights role of immune system in coral evolution.</title>
        <authorList>
            <person name="Cunning R."/>
            <person name="Bay R.A."/>
            <person name="Gillette P."/>
            <person name="Baker A.C."/>
            <person name="Traylor-Knowles N."/>
        </authorList>
    </citation>
    <scope>NUCLEOTIDE SEQUENCE [LARGE SCALE GENOMIC DNA]</scope>
    <source>
        <strain evidence="1">RSMAS</strain>
        <tissue evidence="1">Whole animal</tissue>
    </source>
</reference>
<proteinExistence type="predicted"/>
<sequence>MSNALRGNRGPHIFDDDLYTISVHPKMGPMEHASAETHTTRMIIRERLCVIIIFKGLTIEKYLCILMAVSVKMDEANQKGTTNPLN</sequence>
<gene>
    <name evidence="1" type="ORF">pdam_00017617</name>
</gene>
<name>A0A3M6U7D4_POCDA</name>
<accession>A0A3M6U7D4</accession>
<comment type="caution">
    <text evidence="1">The sequence shown here is derived from an EMBL/GenBank/DDBJ whole genome shotgun (WGS) entry which is preliminary data.</text>
</comment>
<evidence type="ECO:0000313" key="2">
    <source>
        <dbReference type="Proteomes" id="UP000275408"/>
    </source>
</evidence>
<dbReference type="AlphaFoldDB" id="A0A3M6U7D4"/>
<protein>
    <submittedName>
        <fullName evidence="1">Uncharacterized protein</fullName>
    </submittedName>
</protein>
<dbReference type="EMBL" id="RCHS01002086">
    <property type="protein sequence ID" value="RMX49580.1"/>
    <property type="molecule type" value="Genomic_DNA"/>
</dbReference>
<organism evidence="1 2">
    <name type="scientific">Pocillopora damicornis</name>
    <name type="common">Cauliflower coral</name>
    <name type="synonym">Millepora damicornis</name>
    <dbReference type="NCBI Taxonomy" id="46731"/>
    <lineage>
        <taxon>Eukaryota</taxon>
        <taxon>Metazoa</taxon>
        <taxon>Cnidaria</taxon>
        <taxon>Anthozoa</taxon>
        <taxon>Hexacorallia</taxon>
        <taxon>Scleractinia</taxon>
        <taxon>Astrocoeniina</taxon>
        <taxon>Pocilloporidae</taxon>
        <taxon>Pocillopora</taxon>
    </lineage>
</organism>
<evidence type="ECO:0000313" key="1">
    <source>
        <dbReference type="EMBL" id="RMX49580.1"/>
    </source>
</evidence>